<reference evidence="2" key="1">
    <citation type="journal article" date="2016" name="Genome Announc.">
        <title>Draft genomes of two strains of Paenibacillus glucanolyticus with capability to degrade lignocellulose.</title>
        <authorList>
            <person name="Mathews S.L."/>
            <person name="Pawlak J."/>
            <person name="Grunden A.M."/>
        </authorList>
    </citation>
    <scope>NUCLEOTIDE SEQUENCE [LARGE SCALE GENOMIC DNA]</scope>
    <source>
        <strain evidence="2">SLM1</strain>
    </source>
</reference>
<accession>A0A163M2R3</accession>
<comment type="caution">
    <text evidence="2">The sequence shown here is derived from an EMBL/GenBank/DDBJ whole genome shotgun (WGS) entry which is preliminary data.</text>
</comment>
<dbReference type="OrthoDB" id="9803772at2"/>
<evidence type="ECO:0000313" key="2">
    <source>
        <dbReference type="EMBL" id="KZS48693.1"/>
    </source>
</evidence>
<feature type="domain" description="N-acetyltransferase" evidence="1">
    <location>
        <begin position="3"/>
        <end position="169"/>
    </location>
</feature>
<proteinExistence type="predicted"/>
<dbReference type="SUPFAM" id="SSF55729">
    <property type="entry name" value="Acyl-CoA N-acyltransferases (Nat)"/>
    <property type="match status" value="1"/>
</dbReference>
<organism evidence="2 3">
    <name type="scientific">Paenibacillus glucanolyticus</name>
    <dbReference type="NCBI Taxonomy" id="59843"/>
    <lineage>
        <taxon>Bacteria</taxon>
        <taxon>Bacillati</taxon>
        <taxon>Bacillota</taxon>
        <taxon>Bacilli</taxon>
        <taxon>Bacillales</taxon>
        <taxon>Paenibacillaceae</taxon>
        <taxon>Paenibacillus</taxon>
    </lineage>
</organism>
<evidence type="ECO:0000259" key="1">
    <source>
        <dbReference type="PROSITE" id="PS51186"/>
    </source>
</evidence>
<keyword evidence="2" id="KW-0808">Transferase</keyword>
<gene>
    <name evidence="2" type="ORF">AWU65_23535</name>
</gene>
<protein>
    <submittedName>
        <fullName evidence="2">GCN5 family acetyltransferase</fullName>
    </submittedName>
</protein>
<keyword evidence="3" id="KW-1185">Reference proteome</keyword>
<dbReference type="RefSeq" id="WP_063479494.1">
    <property type="nucleotide sequence ID" value="NZ_CP147845.1"/>
</dbReference>
<sequence>MEIILKVLDSTELKCTWKEGFQQQNIHRSEEYYNLCEFENQIGIRVTMLAFVNDKLAGVAHLKYESDYPYFRDQNIPEINDLNVFPEYRRNGVANRIIEQFETIVSKKLPRIGIGVGLYKDYGPAQRIYARRGYIPDGNGIMYNLVPVVPGEMVCADGDLNLYLIKELGK</sequence>
<name>A0A163M2R3_9BACL</name>
<dbReference type="GeneID" id="97555737"/>
<dbReference type="Pfam" id="PF00583">
    <property type="entry name" value="Acetyltransf_1"/>
    <property type="match status" value="1"/>
</dbReference>
<evidence type="ECO:0000313" key="3">
    <source>
        <dbReference type="Proteomes" id="UP000076796"/>
    </source>
</evidence>
<dbReference type="STRING" id="59843.A3958_22805"/>
<dbReference type="InterPro" id="IPR016181">
    <property type="entry name" value="Acyl_CoA_acyltransferase"/>
</dbReference>
<dbReference type="InterPro" id="IPR000182">
    <property type="entry name" value="GNAT_dom"/>
</dbReference>
<dbReference type="Gene3D" id="3.40.630.30">
    <property type="match status" value="1"/>
</dbReference>
<dbReference type="EMBL" id="LWMH01000001">
    <property type="protein sequence ID" value="KZS48693.1"/>
    <property type="molecule type" value="Genomic_DNA"/>
</dbReference>
<dbReference type="GO" id="GO:0016747">
    <property type="term" value="F:acyltransferase activity, transferring groups other than amino-acyl groups"/>
    <property type="evidence" value="ECO:0007669"/>
    <property type="project" value="InterPro"/>
</dbReference>
<dbReference type="CDD" id="cd04301">
    <property type="entry name" value="NAT_SF"/>
    <property type="match status" value="1"/>
</dbReference>
<dbReference type="AlphaFoldDB" id="A0A163M2R3"/>
<dbReference type="PROSITE" id="PS51186">
    <property type="entry name" value="GNAT"/>
    <property type="match status" value="1"/>
</dbReference>
<dbReference type="Proteomes" id="UP000076796">
    <property type="component" value="Unassembled WGS sequence"/>
</dbReference>